<organism evidence="2 3">
    <name type="scientific">Coccidioides immitis RMSCC 2394</name>
    <dbReference type="NCBI Taxonomy" id="404692"/>
    <lineage>
        <taxon>Eukaryota</taxon>
        <taxon>Fungi</taxon>
        <taxon>Dikarya</taxon>
        <taxon>Ascomycota</taxon>
        <taxon>Pezizomycotina</taxon>
        <taxon>Eurotiomycetes</taxon>
        <taxon>Eurotiomycetidae</taxon>
        <taxon>Onygenales</taxon>
        <taxon>Onygenaceae</taxon>
        <taxon>Coccidioides</taxon>
    </lineage>
</organism>
<name>A0A0J6YKK6_COCIT</name>
<dbReference type="Proteomes" id="UP000054565">
    <property type="component" value="Unassembled WGS sequence"/>
</dbReference>
<accession>A0A0J6YKK6</accession>
<proteinExistence type="predicted"/>
<evidence type="ECO:0000313" key="3">
    <source>
        <dbReference type="Proteomes" id="UP000054565"/>
    </source>
</evidence>
<evidence type="ECO:0000256" key="1">
    <source>
        <dbReference type="SAM" id="MobiDB-lite"/>
    </source>
</evidence>
<feature type="region of interest" description="Disordered" evidence="1">
    <location>
        <begin position="43"/>
        <end position="64"/>
    </location>
</feature>
<reference evidence="3" key="1">
    <citation type="journal article" date="2010" name="Genome Res.">
        <title>Population genomic sequencing of Coccidioides fungi reveals recent hybridization and transposon control.</title>
        <authorList>
            <person name="Neafsey D.E."/>
            <person name="Barker B.M."/>
            <person name="Sharpton T.J."/>
            <person name="Stajich J.E."/>
            <person name="Park D.J."/>
            <person name="Whiston E."/>
            <person name="Hung C.-Y."/>
            <person name="McMahan C."/>
            <person name="White J."/>
            <person name="Sykes S."/>
            <person name="Heiman D."/>
            <person name="Young S."/>
            <person name="Zeng Q."/>
            <person name="Abouelleil A."/>
            <person name="Aftuck L."/>
            <person name="Bessette D."/>
            <person name="Brown A."/>
            <person name="FitzGerald M."/>
            <person name="Lui A."/>
            <person name="Macdonald J.P."/>
            <person name="Priest M."/>
            <person name="Orbach M.J."/>
            <person name="Galgiani J.N."/>
            <person name="Kirkland T.N."/>
            <person name="Cole G.T."/>
            <person name="Birren B.W."/>
            <person name="Henn M.R."/>
            <person name="Taylor J.W."/>
            <person name="Rounsley S.D."/>
        </authorList>
    </citation>
    <scope>NUCLEOTIDE SEQUENCE [LARGE SCALE GENOMIC DNA]</scope>
    <source>
        <strain evidence="3">RMSCC 2394</strain>
    </source>
</reference>
<feature type="compositionally biased region" description="Low complexity" evidence="1">
    <location>
        <begin position="44"/>
        <end position="58"/>
    </location>
</feature>
<evidence type="ECO:0000313" key="2">
    <source>
        <dbReference type="EMBL" id="KMP07478.1"/>
    </source>
</evidence>
<gene>
    <name evidence="2" type="ORF">CIRG_07158</name>
</gene>
<sequence length="127" mass="14225">MELVEGNGVLYWQDPETHWKCRRGESGVKERFNILRRVGDEARLSLSHQQPPSSPTSSDSKHRVLFNGAKSQSGLVQRTWLVGLDRITLFPVRTSAGPNIGIDAIACIALAGSLGRHEIKRLRRRPE</sequence>
<dbReference type="AlphaFoldDB" id="A0A0J6YKK6"/>
<protein>
    <submittedName>
        <fullName evidence="2">Uncharacterized protein</fullName>
    </submittedName>
</protein>
<dbReference type="EMBL" id="DS028097">
    <property type="protein sequence ID" value="KMP07478.1"/>
    <property type="molecule type" value="Genomic_DNA"/>
</dbReference>